<dbReference type="Proteomes" id="UP000316270">
    <property type="component" value="Chromosome 8"/>
</dbReference>
<dbReference type="EMBL" id="CP042192">
    <property type="protein sequence ID" value="QDS72765.1"/>
    <property type="molecule type" value="Genomic_DNA"/>
</dbReference>
<keyword evidence="5" id="KW-1185">Reference proteome</keyword>
<gene>
    <name evidence="4" type="ORF">FKW77_004393</name>
</gene>
<proteinExistence type="predicted"/>
<keyword evidence="2" id="KW-1133">Transmembrane helix</keyword>
<keyword evidence="3" id="KW-0732">Signal</keyword>
<feature type="region of interest" description="Disordered" evidence="1">
    <location>
        <begin position="247"/>
        <end position="269"/>
    </location>
</feature>
<feature type="region of interest" description="Disordered" evidence="1">
    <location>
        <begin position="128"/>
        <end position="147"/>
    </location>
</feature>
<reference evidence="4 5" key="1">
    <citation type="submission" date="2019-07" db="EMBL/GenBank/DDBJ databases">
        <title>Finished genome of Venturia effusa.</title>
        <authorList>
            <person name="Young C.A."/>
            <person name="Cox M.P."/>
            <person name="Ganley A.R.D."/>
            <person name="David W.J."/>
        </authorList>
    </citation>
    <scope>NUCLEOTIDE SEQUENCE [LARGE SCALE GENOMIC DNA]</scope>
    <source>
        <strain evidence="5">albino</strain>
    </source>
</reference>
<feature type="chain" id="PRO_5021977572" description="Integral membrane protein" evidence="3">
    <location>
        <begin position="26"/>
        <end position="269"/>
    </location>
</feature>
<evidence type="ECO:0008006" key="6">
    <source>
        <dbReference type="Google" id="ProtNLM"/>
    </source>
</evidence>
<name>A0A517LAW3_9PEZI</name>
<organism evidence="4 5">
    <name type="scientific">Venturia effusa</name>
    <dbReference type="NCBI Taxonomy" id="50376"/>
    <lineage>
        <taxon>Eukaryota</taxon>
        <taxon>Fungi</taxon>
        <taxon>Dikarya</taxon>
        <taxon>Ascomycota</taxon>
        <taxon>Pezizomycotina</taxon>
        <taxon>Dothideomycetes</taxon>
        <taxon>Pleosporomycetidae</taxon>
        <taxon>Venturiales</taxon>
        <taxon>Venturiaceae</taxon>
        <taxon>Venturia</taxon>
    </lineage>
</organism>
<protein>
    <recommendedName>
        <fullName evidence="6">Integral membrane protein</fullName>
    </recommendedName>
</protein>
<evidence type="ECO:0000313" key="4">
    <source>
        <dbReference type="EMBL" id="QDS72765.1"/>
    </source>
</evidence>
<accession>A0A517LAW3</accession>
<evidence type="ECO:0000256" key="2">
    <source>
        <dbReference type="SAM" id="Phobius"/>
    </source>
</evidence>
<feature type="transmembrane region" description="Helical" evidence="2">
    <location>
        <begin position="159"/>
        <end position="180"/>
    </location>
</feature>
<evidence type="ECO:0000313" key="5">
    <source>
        <dbReference type="Proteomes" id="UP000316270"/>
    </source>
</evidence>
<evidence type="ECO:0000256" key="3">
    <source>
        <dbReference type="SAM" id="SignalP"/>
    </source>
</evidence>
<keyword evidence="2" id="KW-0812">Transmembrane</keyword>
<dbReference type="AlphaFoldDB" id="A0A517LAW3"/>
<feature type="signal peptide" evidence="3">
    <location>
        <begin position="1"/>
        <end position="25"/>
    </location>
</feature>
<sequence length="269" mass="28664">MPPEPRALSSRLFLTLLSFSTLIHAQVGQILDRSKLPACAFNCALLTQAQSLCVPPTAPTADPGIYQSCFCNSNYLAPFRAGGTAGVCDAECTSATDLSQIQQWFKGLCTSGVVVIPNDAVAATGTAAGSAATGTPSSVSSSSGSNSGHKSWIEQHYRWVIMVVVLFIAALVGILVGLYFKRKYDRKQALGGHTRGSMLAADEAARHVTNSHATHDAITRKPAVERHDGIEHGYALIGSHEWRHGQIDTRRRDESDIESLDGTVGIEAS</sequence>
<keyword evidence="2" id="KW-0472">Membrane</keyword>
<dbReference type="OrthoDB" id="5426355at2759"/>
<evidence type="ECO:0000256" key="1">
    <source>
        <dbReference type="SAM" id="MobiDB-lite"/>
    </source>
</evidence>